<dbReference type="PANTHER" id="PTHR12205">
    <property type="entry name" value="CENTROMERE/KINETOCHORE PROTEIN ZW10"/>
    <property type="match status" value="1"/>
</dbReference>
<name>A0A4P9XV61_9FUNG</name>
<sequence length="782" mass="87228">MTPERVSRRRSAAARSSAHAFSDNPVVLENRLVARIAECRTQIYQSIHGFYRDFADAYKCSVDADEEMILQLTADLGALAKLTNDDPEGEARVAAHQDAVYVLELLSKIHGQLQEFDQILSAGELLSAAACVHDTASLMSGLDACNERCDEEVLQLLRTAFIKKKSALKARLDRHFVRAITFKRDASSMHFCVRKRISDEPAGATANVTVSLADLFSALASMCMLDERLVWLAQQSIKHLISPLLANESLPLVMKRNRQEATLMLGGHLRNADTPPSQSLLAKLTTIARFLACDVLFSSTGVRPDNNRDDRMDCDAAQDEDDGSDDNDYESFAAPFAAVWHRPFVDAFVSGYLRRTIPSSRSALDDYLAGVNDILRFEKELRQLGLLLPNERPLSTFVRRAEEHYLLKRRTELLEAARDILMSDDRNTVFVQPLLAFESGTFQREGKASAGKTPADGKMIPGGKEQLDTETMPFVFAACHISVQTQTLVDLIHQTLDQAVLATEPNDAVELFCCARDFFHLHRAIIPVHWADELASSPARAAIFYNDCQFIAHHLLALGYRYSKPLAKALHSMATFIDLVPTFRSLGQEQFRRVLVAQRDQAVAYITITGGFQGLDIPERRDRIEAAFKHTAQHCLQLARSWKALLAADFYRRALGVLIDAVLLAIIQQTSELNPMTASEVHQLRYLLLLFTAAAMECFNAGSRIDHAAVAATAAKQAIKEIPCWERYAQLCTLVASSPTELARLLERNSFTAWSGEELRRVVRLVHGRSEEADKLLSRTLV</sequence>
<dbReference type="PANTHER" id="PTHR12205:SF0">
    <property type="entry name" value="CENTROMERE_KINETOCHORE PROTEIN ZW10 HOMOLOG"/>
    <property type="match status" value="1"/>
</dbReference>
<reference evidence="5" key="1">
    <citation type="journal article" date="2018" name="Nat. Microbiol.">
        <title>Leveraging single-cell genomics to expand the fungal tree of life.</title>
        <authorList>
            <person name="Ahrendt S.R."/>
            <person name="Quandt C.A."/>
            <person name="Ciobanu D."/>
            <person name="Clum A."/>
            <person name="Salamov A."/>
            <person name="Andreopoulos B."/>
            <person name="Cheng J.F."/>
            <person name="Woyke T."/>
            <person name="Pelin A."/>
            <person name="Henrissat B."/>
            <person name="Reynolds N.K."/>
            <person name="Benny G.L."/>
            <person name="Smith M.E."/>
            <person name="James T.Y."/>
            <person name="Grigoriev I.V."/>
        </authorList>
    </citation>
    <scope>NUCLEOTIDE SEQUENCE [LARGE SCALE GENOMIC DNA]</scope>
    <source>
        <strain evidence="5">RSA 1356</strain>
    </source>
</reference>
<accession>A0A4P9XV61</accession>
<dbReference type="STRING" id="78915.A0A4P9XV61"/>
<dbReference type="InterPro" id="IPR046362">
    <property type="entry name" value="Zw10/DSL1_C_sf"/>
</dbReference>
<dbReference type="GO" id="GO:1990423">
    <property type="term" value="C:RZZ complex"/>
    <property type="evidence" value="ECO:0007669"/>
    <property type="project" value="TreeGrafter"/>
</dbReference>
<evidence type="ECO:0000313" key="4">
    <source>
        <dbReference type="EMBL" id="RKP09481.1"/>
    </source>
</evidence>
<dbReference type="Proteomes" id="UP000271241">
    <property type="component" value="Unassembled WGS sequence"/>
</dbReference>
<dbReference type="Pfam" id="PF20665">
    <property type="entry name" value="Zw10_middle"/>
    <property type="match status" value="1"/>
</dbReference>
<dbReference type="GO" id="GO:0005737">
    <property type="term" value="C:cytoplasm"/>
    <property type="evidence" value="ECO:0007669"/>
    <property type="project" value="GOC"/>
</dbReference>
<dbReference type="GO" id="GO:0006888">
    <property type="term" value="P:endoplasmic reticulum to Golgi vesicle-mediated transport"/>
    <property type="evidence" value="ECO:0007669"/>
    <property type="project" value="TreeGrafter"/>
</dbReference>
<feature type="domain" description="Centromere/kinetochore protein zw10 C-terminal" evidence="3">
    <location>
        <begin position="474"/>
        <end position="601"/>
    </location>
</feature>
<dbReference type="AlphaFoldDB" id="A0A4P9XV61"/>
<dbReference type="Gene3D" id="1.10.357.150">
    <property type="match status" value="1"/>
</dbReference>
<dbReference type="OrthoDB" id="534815at2759"/>
<dbReference type="GO" id="GO:0007094">
    <property type="term" value="P:mitotic spindle assembly checkpoint signaling"/>
    <property type="evidence" value="ECO:0007669"/>
    <property type="project" value="TreeGrafter"/>
</dbReference>
<evidence type="ECO:0000259" key="3">
    <source>
        <dbReference type="Pfam" id="PF20666"/>
    </source>
</evidence>
<feature type="domain" description="Centromere/kinetochore protein zw10 middle" evidence="2">
    <location>
        <begin position="211"/>
        <end position="421"/>
    </location>
</feature>
<protein>
    <submittedName>
        <fullName evidence="4">Centromere/kinetochore Zw10-domain-containing protein</fullName>
    </submittedName>
</protein>
<dbReference type="InterPro" id="IPR048343">
    <property type="entry name" value="ZW10_C"/>
</dbReference>
<feature type="compositionally biased region" description="Acidic residues" evidence="1">
    <location>
        <begin position="316"/>
        <end position="326"/>
    </location>
</feature>
<gene>
    <name evidence="4" type="ORF">THASP1DRAFT_28732</name>
</gene>
<evidence type="ECO:0000259" key="2">
    <source>
        <dbReference type="Pfam" id="PF20665"/>
    </source>
</evidence>
<keyword evidence="5" id="KW-1185">Reference proteome</keyword>
<dbReference type="EMBL" id="KZ992511">
    <property type="protein sequence ID" value="RKP09481.1"/>
    <property type="molecule type" value="Genomic_DNA"/>
</dbReference>
<feature type="region of interest" description="Disordered" evidence="1">
    <location>
        <begin position="307"/>
        <end position="326"/>
    </location>
</feature>
<proteinExistence type="predicted"/>
<organism evidence="4 5">
    <name type="scientific">Thamnocephalis sphaerospora</name>
    <dbReference type="NCBI Taxonomy" id="78915"/>
    <lineage>
        <taxon>Eukaryota</taxon>
        <taxon>Fungi</taxon>
        <taxon>Fungi incertae sedis</taxon>
        <taxon>Zoopagomycota</taxon>
        <taxon>Zoopagomycotina</taxon>
        <taxon>Zoopagomycetes</taxon>
        <taxon>Zoopagales</taxon>
        <taxon>Sigmoideomycetaceae</taxon>
        <taxon>Thamnocephalis</taxon>
    </lineage>
</organism>
<dbReference type="Pfam" id="PF20666">
    <property type="entry name" value="ZW10_C"/>
    <property type="match status" value="1"/>
</dbReference>
<dbReference type="InterPro" id="IPR048344">
    <property type="entry name" value="Zw10_middle"/>
</dbReference>
<evidence type="ECO:0000313" key="5">
    <source>
        <dbReference type="Proteomes" id="UP000271241"/>
    </source>
</evidence>
<evidence type="ECO:0000256" key="1">
    <source>
        <dbReference type="SAM" id="MobiDB-lite"/>
    </source>
</evidence>